<dbReference type="RefSeq" id="WP_125479948.1">
    <property type="nucleotide sequence ID" value="NZ_RSFW01000013.1"/>
</dbReference>
<evidence type="ECO:0000256" key="5">
    <source>
        <dbReference type="ARBA" id="ARBA00023136"/>
    </source>
</evidence>
<gene>
    <name evidence="7" type="ORF">EJA10_10425</name>
</gene>
<keyword evidence="3 6" id="KW-0812">Transmembrane</keyword>
<keyword evidence="4 6" id="KW-1133">Transmembrane helix</keyword>
<reference evidence="8" key="1">
    <citation type="submission" date="2018-12" db="EMBL/GenBank/DDBJ databases">
        <title>Bacillus chawlae sp. nov., Bacillus glennii sp. nov., and Bacillus saganii sp. nov. Isolated from the Vehicle Assembly Building at Kennedy Space Center where the Viking Spacecraft were Assembled.</title>
        <authorList>
            <person name="Seuylemezian A."/>
            <person name="Vaishampayan P."/>
        </authorList>
    </citation>
    <scope>NUCLEOTIDE SEQUENCE [LARGE SCALE GENOMIC DNA]</scope>
    <source>
        <strain evidence="8">DSM 13966</strain>
    </source>
</reference>
<feature type="transmembrane region" description="Helical" evidence="6">
    <location>
        <begin position="398"/>
        <end position="420"/>
    </location>
</feature>
<dbReference type="PANTHER" id="PTHR30250:SF28">
    <property type="entry name" value="POLYSACCHARIDE BIOSYNTHESIS PROTEIN"/>
    <property type="match status" value="1"/>
</dbReference>
<feature type="transmembrane region" description="Helical" evidence="6">
    <location>
        <begin position="241"/>
        <end position="261"/>
    </location>
</feature>
<evidence type="ECO:0000256" key="6">
    <source>
        <dbReference type="SAM" id="Phobius"/>
    </source>
</evidence>
<evidence type="ECO:0000313" key="7">
    <source>
        <dbReference type="EMBL" id="RSD26957.1"/>
    </source>
</evidence>
<keyword evidence="5 6" id="KW-0472">Membrane</keyword>
<name>A0A427TRE8_9BACI</name>
<evidence type="ECO:0000256" key="4">
    <source>
        <dbReference type="ARBA" id="ARBA00022989"/>
    </source>
</evidence>
<dbReference type="EMBL" id="RSFW01000013">
    <property type="protein sequence ID" value="RSD26957.1"/>
    <property type="molecule type" value="Genomic_DNA"/>
</dbReference>
<feature type="transmembrane region" description="Helical" evidence="6">
    <location>
        <begin position="338"/>
        <end position="356"/>
    </location>
</feature>
<comment type="subcellular location">
    <subcellularLocation>
        <location evidence="1">Cell membrane</location>
        <topology evidence="1">Multi-pass membrane protein</topology>
    </subcellularLocation>
</comment>
<feature type="transmembrane region" description="Helical" evidence="6">
    <location>
        <begin position="368"/>
        <end position="392"/>
    </location>
</feature>
<sequence>MRKLNKLLENQFAKNILMVTSGTAFAQVFTIAMSPIITRIYTPEEYGILSVYASLLLLLSIGASLDYQKAIPIAKDNSSANNLIVGSFVILLTFFVLFTLVISLWGDQLLYLLKSESLISYKYLISLGILFIGGYNILLHWALRVKDFNVVTKTKVTQSVLSNISKIGLGLLGIGSLGLVLGQIIGQSSGIFKLSAPIIRERRNFIKTIKLNEIKKQLVRYIKFPLYSAPSNYVYTAGDQAPIIFLTFLFGTSTAGLYGLANSIISLPISLLAISVSQVFYSEVASIGNNNFKKIKKLSMELSKKLALIALIPLLIFVTFGPLLFSLVFGSYWYEAGVYAQILAFVAYAHFVILPSGRIFEVIERQNISLVLNIFRLLLIFLVFICSHFLNFSPIETIILYTIVSTLSYLIMFIVVQRVLSQYS</sequence>
<protein>
    <submittedName>
        <fullName evidence="7">Polysaccharide biosynthesis protein</fullName>
    </submittedName>
</protein>
<feature type="transmembrane region" description="Helical" evidence="6">
    <location>
        <begin position="123"/>
        <end position="143"/>
    </location>
</feature>
<organism evidence="7 8">
    <name type="scientific">Mesobacillus subterraneus</name>
    <dbReference type="NCBI Taxonomy" id="285983"/>
    <lineage>
        <taxon>Bacteria</taxon>
        <taxon>Bacillati</taxon>
        <taxon>Bacillota</taxon>
        <taxon>Bacilli</taxon>
        <taxon>Bacillales</taxon>
        <taxon>Bacillaceae</taxon>
        <taxon>Mesobacillus</taxon>
    </lineage>
</organism>
<dbReference type="GO" id="GO:0005886">
    <property type="term" value="C:plasma membrane"/>
    <property type="evidence" value="ECO:0007669"/>
    <property type="project" value="UniProtKB-SubCell"/>
</dbReference>
<evidence type="ECO:0000313" key="8">
    <source>
        <dbReference type="Proteomes" id="UP000279911"/>
    </source>
</evidence>
<feature type="transmembrane region" description="Helical" evidence="6">
    <location>
        <begin position="306"/>
        <end position="332"/>
    </location>
</feature>
<dbReference type="Proteomes" id="UP000279911">
    <property type="component" value="Unassembled WGS sequence"/>
</dbReference>
<feature type="transmembrane region" description="Helical" evidence="6">
    <location>
        <begin position="46"/>
        <end position="67"/>
    </location>
</feature>
<dbReference type="PANTHER" id="PTHR30250">
    <property type="entry name" value="PST FAMILY PREDICTED COLANIC ACID TRANSPORTER"/>
    <property type="match status" value="1"/>
</dbReference>
<evidence type="ECO:0000256" key="2">
    <source>
        <dbReference type="ARBA" id="ARBA00022475"/>
    </source>
</evidence>
<comment type="caution">
    <text evidence="7">The sequence shown here is derived from an EMBL/GenBank/DDBJ whole genome shotgun (WGS) entry which is preliminary data.</text>
</comment>
<proteinExistence type="predicted"/>
<dbReference type="InterPro" id="IPR050833">
    <property type="entry name" value="Poly_Biosynth_Transport"/>
</dbReference>
<evidence type="ECO:0000256" key="3">
    <source>
        <dbReference type="ARBA" id="ARBA00022692"/>
    </source>
</evidence>
<accession>A0A427TRE8</accession>
<dbReference type="Pfam" id="PF13440">
    <property type="entry name" value="Polysacc_synt_3"/>
    <property type="match status" value="1"/>
</dbReference>
<dbReference type="AlphaFoldDB" id="A0A427TRE8"/>
<feature type="transmembrane region" description="Helical" evidence="6">
    <location>
        <begin position="79"/>
        <end position="103"/>
    </location>
</feature>
<keyword evidence="2" id="KW-1003">Cell membrane</keyword>
<feature type="transmembrane region" description="Helical" evidence="6">
    <location>
        <begin position="164"/>
        <end position="185"/>
    </location>
</feature>
<evidence type="ECO:0000256" key="1">
    <source>
        <dbReference type="ARBA" id="ARBA00004651"/>
    </source>
</evidence>
<feature type="transmembrane region" description="Helical" evidence="6">
    <location>
        <begin position="12"/>
        <end position="34"/>
    </location>
</feature>